<reference evidence="6 7" key="1">
    <citation type="submission" date="2020-02" db="EMBL/GenBank/DDBJ databases">
        <title>Out from the shadows clarifying the taxonomy of the family Cryomorphaceae and related taxa by utilizing the GTDB taxonomic framework.</title>
        <authorList>
            <person name="Bowman J.P."/>
        </authorList>
    </citation>
    <scope>NUCLEOTIDE SEQUENCE [LARGE SCALE GENOMIC DNA]</scope>
    <source>
        <strain evidence="6 7">QSSC 1-22</strain>
    </source>
</reference>
<protein>
    <submittedName>
        <fullName evidence="6">Ergothioneine biosynthesis protein EgtB</fullName>
    </submittedName>
</protein>
<evidence type="ECO:0000259" key="4">
    <source>
        <dbReference type="Pfam" id="PF03781"/>
    </source>
</evidence>
<dbReference type="InterPro" id="IPR034660">
    <property type="entry name" value="DinB/YfiT-like"/>
</dbReference>
<gene>
    <name evidence="6" type="ORF">G3O08_06315</name>
</gene>
<dbReference type="NCBIfam" id="TIGR03440">
    <property type="entry name" value="egtB_TIGR03440"/>
    <property type="match status" value="1"/>
</dbReference>
<keyword evidence="2" id="KW-0408">Iron</keyword>
<proteinExistence type="predicted"/>
<dbReference type="InterPro" id="IPR016187">
    <property type="entry name" value="CTDL_fold"/>
</dbReference>
<dbReference type="AlphaFoldDB" id="A0A7K3WN83"/>
<dbReference type="InterPro" id="IPR042095">
    <property type="entry name" value="SUMF_sf"/>
</dbReference>
<organism evidence="6 7">
    <name type="scientific">Cryomorpha ignava</name>
    <dbReference type="NCBI Taxonomy" id="101383"/>
    <lineage>
        <taxon>Bacteria</taxon>
        <taxon>Pseudomonadati</taxon>
        <taxon>Bacteroidota</taxon>
        <taxon>Flavobacteriia</taxon>
        <taxon>Flavobacteriales</taxon>
        <taxon>Cryomorphaceae</taxon>
        <taxon>Cryomorpha</taxon>
    </lineage>
</organism>
<dbReference type="GO" id="GO:0052699">
    <property type="term" value="P:ergothioneine biosynthetic process"/>
    <property type="evidence" value="ECO:0007669"/>
    <property type="project" value="InterPro"/>
</dbReference>
<dbReference type="InterPro" id="IPR024775">
    <property type="entry name" value="DinB-like"/>
</dbReference>
<dbReference type="PANTHER" id="PTHR23150">
    <property type="entry name" value="SULFATASE MODIFYING FACTOR 1, 2"/>
    <property type="match status" value="1"/>
</dbReference>
<evidence type="ECO:0000256" key="1">
    <source>
        <dbReference type="ARBA" id="ARBA00023002"/>
    </source>
</evidence>
<dbReference type="PANTHER" id="PTHR23150:SF36">
    <property type="entry name" value="HERCYNINE OXYGENASE"/>
    <property type="match status" value="1"/>
</dbReference>
<dbReference type="Gene3D" id="3.90.1580.10">
    <property type="entry name" value="paralog of FGE (formylglycine-generating enzyme)"/>
    <property type="match status" value="2"/>
</dbReference>
<name>A0A7K3WN83_9FLAO</name>
<dbReference type="SUPFAM" id="SSF56436">
    <property type="entry name" value="C-type lectin-like"/>
    <property type="match status" value="1"/>
</dbReference>
<accession>A0A7K3WN83</accession>
<keyword evidence="1" id="KW-0560">Oxidoreductase</keyword>
<dbReference type="Pfam" id="PF12867">
    <property type="entry name" value="DinB_2"/>
    <property type="match status" value="1"/>
</dbReference>
<dbReference type="InterPro" id="IPR017806">
    <property type="entry name" value="EgtB"/>
</dbReference>
<evidence type="ECO:0000259" key="5">
    <source>
        <dbReference type="Pfam" id="PF12867"/>
    </source>
</evidence>
<dbReference type="EMBL" id="JAAGVY010000008">
    <property type="protein sequence ID" value="NEN23110.1"/>
    <property type="molecule type" value="Genomic_DNA"/>
</dbReference>
<dbReference type="InterPro" id="IPR051043">
    <property type="entry name" value="Sulfatase_Mod_Factor_Kinase"/>
</dbReference>
<evidence type="ECO:0000313" key="6">
    <source>
        <dbReference type="EMBL" id="NEN23110.1"/>
    </source>
</evidence>
<feature type="domain" description="Sulfatase-modifying factor enzyme-like" evidence="4">
    <location>
        <begin position="186"/>
        <end position="321"/>
    </location>
</feature>
<dbReference type="InterPro" id="IPR005532">
    <property type="entry name" value="SUMF_dom"/>
</dbReference>
<sequence length="399" mass="46771">MKEIENPIAEAPNIQNQIVDQFIAVRKRTEDICQPLQKEDYVVQPIDDVSPPKWHLAHTTWFFETFFLSEILPEYQKFDPDFNYLFNSYYESVGKRVLRTDRGNITRPGVDKIYAYRKYVDEHIVKALREETASQQLLEIIQLGLQHEMQHQELLLTDIKYILGHNPIFPVYDANCEIDRIPVNSNTDFIAVDQGIYEIGFHGSGFSFDNEWNRHKVYLHDFEISSQPVTFGEYIDFVEDGGYKNFKFWHSDGWAWVNQNKIAAPMFMYEQNGTWFRYTLSGYKPINPNDTLMHISFYEASAYAAWKDCRLPTEYEWEAASDLFAWGNCWEWTNSAYLPYPGFKTAAGAIGEYNGKFMINQMVLRGGSKASFTGHSRNSYRNFFHPHLQWQYAGLRLAK</sequence>
<evidence type="ECO:0000256" key="2">
    <source>
        <dbReference type="ARBA" id="ARBA00023004"/>
    </source>
</evidence>
<dbReference type="Pfam" id="PF03781">
    <property type="entry name" value="FGE-sulfatase"/>
    <property type="match status" value="1"/>
</dbReference>
<keyword evidence="7" id="KW-1185">Reference proteome</keyword>
<evidence type="ECO:0000256" key="3">
    <source>
        <dbReference type="ARBA" id="ARBA00037882"/>
    </source>
</evidence>
<evidence type="ECO:0000313" key="7">
    <source>
        <dbReference type="Proteomes" id="UP000486602"/>
    </source>
</evidence>
<feature type="domain" description="DinB-like" evidence="5">
    <location>
        <begin position="21"/>
        <end position="154"/>
    </location>
</feature>
<comment type="caution">
    <text evidence="6">The sequence shown here is derived from an EMBL/GenBank/DDBJ whole genome shotgun (WGS) entry which is preliminary data.</text>
</comment>
<dbReference type="RefSeq" id="WP_163283989.1">
    <property type="nucleotide sequence ID" value="NZ_JAAGVY010000008.1"/>
</dbReference>
<comment type="pathway">
    <text evidence="3">Amino-acid biosynthesis; ergothioneine biosynthesis.</text>
</comment>
<dbReference type="Proteomes" id="UP000486602">
    <property type="component" value="Unassembled WGS sequence"/>
</dbReference>
<dbReference type="SUPFAM" id="SSF109854">
    <property type="entry name" value="DinB/YfiT-like putative metalloenzymes"/>
    <property type="match status" value="1"/>
</dbReference>